<dbReference type="RefSeq" id="WP_075018144.1">
    <property type="nucleotide sequence ID" value="NZ_FODD01000051.1"/>
</dbReference>
<evidence type="ECO:0000259" key="2">
    <source>
        <dbReference type="PROSITE" id="PS51186"/>
    </source>
</evidence>
<dbReference type="EMBL" id="FODD01000051">
    <property type="protein sequence ID" value="SEO88536.1"/>
    <property type="molecule type" value="Genomic_DNA"/>
</dbReference>
<name>A0A1H8TCR4_9ACTN</name>
<dbReference type="Gene3D" id="3.40.630.30">
    <property type="match status" value="1"/>
</dbReference>
<reference evidence="3 4" key="1">
    <citation type="submission" date="2016-10" db="EMBL/GenBank/DDBJ databases">
        <authorList>
            <person name="de Groot N.N."/>
        </authorList>
    </citation>
    <scope>NUCLEOTIDE SEQUENCE [LARGE SCALE GENOMIC DNA]</scope>
    <source>
        <strain evidence="3 4">CGMCC 4.2026</strain>
    </source>
</reference>
<dbReference type="GO" id="GO:0016747">
    <property type="term" value="F:acyltransferase activity, transferring groups other than amino-acyl groups"/>
    <property type="evidence" value="ECO:0007669"/>
    <property type="project" value="InterPro"/>
</dbReference>
<dbReference type="CDD" id="cd04301">
    <property type="entry name" value="NAT_SF"/>
    <property type="match status" value="1"/>
</dbReference>
<dbReference type="OrthoDB" id="7057833at2"/>
<gene>
    <name evidence="3" type="ORF">SAMN05216267_105110</name>
</gene>
<keyword evidence="4" id="KW-1185">Reference proteome</keyword>
<dbReference type="GO" id="GO:0005840">
    <property type="term" value="C:ribosome"/>
    <property type="evidence" value="ECO:0007669"/>
    <property type="project" value="UniProtKB-KW"/>
</dbReference>
<dbReference type="AlphaFoldDB" id="A0A1H8TCR4"/>
<organism evidence="3 4">
    <name type="scientific">Actinacidiphila rubida</name>
    <dbReference type="NCBI Taxonomy" id="310780"/>
    <lineage>
        <taxon>Bacteria</taxon>
        <taxon>Bacillati</taxon>
        <taxon>Actinomycetota</taxon>
        <taxon>Actinomycetes</taxon>
        <taxon>Kitasatosporales</taxon>
        <taxon>Streptomycetaceae</taxon>
        <taxon>Actinacidiphila</taxon>
    </lineage>
</organism>
<dbReference type="STRING" id="310780.SAMN05216267_105110"/>
<feature type="region of interest" description="Disordered" evidence="1">
    <location>
        <begin position="83"/>
        <end position="103"/>
    </location>
</feature>
<dbReference type="PROSITE" id="PS51186">
    <property type="entry name" value="GNAT"/>
    <property type="match status" value="1"/>
</dbReference>
<proteinExistence type="predicted"/>
<keyword evidence="3" id="KW-0687">Ribonucleoprotein</keyword>
<evidence type="ECO:0000313" key="4">
    <source>
        <dbReference type="Proteomes" id="UP000181951"/>
    </source>
</evidence>
<accession>A0A1H8TCR4</accession>
<dbReference type="PANTHER" id="PTHR42791">
    <property type="entry name" value="GNAT FAMILY ACETYLTRANSFERASE"/>
    <property type="match status" value="1"/>
</dbReference>
<dbReference type="InterPro" id="IPR052523">
    <property type="entry name" value="Trichothecene_AcTrans"/>
</dbReference>
<keyword evidence="3" id="KW-0689">Ribosomal protein</keyword>
<evidence type="ECO:0000256" key="1">
    <source>
        <dbReference type="SAM" id="MobiDB-lite"/>
    </source>
</evidence>
<dbReference type="SUPFAM" id="SSF55729">
    <property type="entry name" value="Acyl-CoA N-acyltransferases (Nat)"/>
    <property type="match status" value="1"/>
</dbReference>
<dbReference type="InterPro" id="IPR016181">
    <property type="entry name" value="Acyl_CoA_acyltransferase"/>
</dbReference>
<sequence length="218" mass="23436">MGVAIRRAGAGDRDVVAKLLDEAFQQDPVSSWVFPDPEDRGRTHIRLMGGFLDAALAEGYVDMTEDGAAAALWLSVPAHEDAAGAESAADADADATDDGQAADGPAEFRELVDPGNERVERIARLLEAAHPKGRAHEYLMLIAVSEDVQGQGVGTLLIDAVLDRCDREGLAAYLEASSMRSRALYERLGFAFTGTTVDLPDGPQMWPMWREPRAAARS</sequence>
<dbReference type="InterPro" id="IPR000182">
    <property type="entry name" value="GNAT_dom"/>
</dbReference>
<dbReference type="Proteomes" id="UP000181951">
    <property type="component" value="Unassembled WGS sequence"/>
</dbReference>
<protein>
    <submittedName>
        <fullName evidence="3">Ribosomal protein S18 acetylase RimI</fullName>
    </submittedName>
</protein>
<evidence type="ECO:0000313" key="3">
    <source>
        <dbReference type="EMBL" id="SEO88536.1"/>
    </source>
</evidence>
<feature type="domain" description="N-acetyltransferase" evidence="2">
    <location>
        <begin position="58"/>
        <end position="213"/>
    </location>
</feature>
<dbReference type="Pfam" id="PF00583">
    <property type="entry name" value="Acetyltransf_1"/>
    <property type="match status" value="1"/>
</dbReference>
<dbReference type="PANTHER" id="PTHR42791:SF1">
    <property type="entry name" value="N-ACETYLTRANSFERASE DOMAIN-CONTAINING PROTEIN"/>
    <property type="match status" value="1"/>
</dbReference>